<accession>A0A6J6RII7</accession>
<dbReference type="EMBL" id="CAEZYK010000035">
    <property type="protein sequence ID" value="CAB4722856.1"/>
    <property type="molecule type" value="Genomic_DNA"/>
</dbReference>
<feature type="transmembrane region" description="Helical" evidence="1">
    <location>
        <begin position="6"/>
        <end position="23"/>
    </location>
</feature>
<keyword evidence="1" id="KW-0472">Membrane</keyword>
<feature type="transmembrane region" description="Helical" evidence="1">
    <location>
        <begin position="125"/>
        <end position="147"/>
    </location>
</feature>
<name>A0A6J6RII7_9ZZZZ</name>
<evidence type="ECO:0000313" key="2">
    <source>
        <dbReference type="EMBL" id="CAB4722856.1"/>
    </source>
</evidence>
<feature type="transmembrane region" description="Helical" evidence="1">
    <location>
        <begin position="35"/>
        <end position="53"/>
    </location>
</feature>
<protein>
    <submittedName>
        <fullName evidence="2">Unannotated protein</fullName>
    </submittedName>
</protein>
<keyword evidence="1" id="KW-0812">Transmembrane</keyword>
<keyword evidence="1" id="KW-1133">Transmembrane helix</keyword>
<feature type="transmembrane region" description="Helical" evidence="1">
    <location>
        <begin position="97"/>
        <end position="119"/>
    </location>
</feature>
<organism evidence="2">
    <name type="scientific">freshwater metagenome</name>
    <dbReference type="NCBI Taxonomy" id="449393"/>
    <lineage>
        <taxon>unclassified sequences</taxon>
        <taxon>metagenomes</taxon>
        <taxon>ecological metagenomes</taxon>
    </lineage>
</organism>
<sequence>MDLDLSTVLLQWAAGGLLGLWVTDRHRLVGVGYGWLLRGVFAALALAGVLVGLDSSGAAAQVRSIAGLLTVVVSLLAVVISVRWRKTPARIPPGLDFLAALTGFVAVFAAAGVLGGPVVLTLTRLGVGAIFLGFITDAMLLGHWYLVQPGLSRAPLREMIWLSIISWPIEVVLLLIPTGMVSLLNGSIDDGYGGILGVTWVVCALTTVGLLAAALAALKEPYYSAGMAATGLLYLAILTAFGTDVLARALLAG</sequence>
<proteinExistence type="predicted"/>
<feature type="transmembrane region" description="Helical" evidence="1">
    <location>
        <begin position="65"/>
        <end position="85"/>
    </location>
</feature>
<dbReference type="AlphaFoldDB" id="A0A6J6RII7"/>
<feature type="transmembrane region" description="Helical" evidence="1">
    <location>
        <begin position="159"/>
        <end position="180"/>
    </location>
</feature>
<feature type="transmembrane region" description="Helical" evidence="1">
    <location>
        <begin position="192"/>
        <end position="218"/>
    </location>
</feature>
<reference evidence="2" key="1">
    <citation type="submission" date="2020-05" db="EMBL/GenBank/DDBJ databases">
        <authorList>
            <person name="Chiriac C."/>
            <person name="Salcher M."/>
            <person name="Ghai R."/>
            <person name="Kavagutti S V."/>
        </authorList>
    </citation>
    <scope>NUCLEOTIDE SEQUENCE</scope>
</reference>
<evidence type="ECO:0000256" key="1">
    <source>
        <dbReference type="SAM" id="Phobius"/>
    </source>
</evidence>
<feature type="transmembrane region" description="Helical" evidence="1">
    <location>
        <begin position="230"/>
        <end position="251"/>
    </location>
</feature>
<gene>
    <name evidence="2" type="ORF">UFOPK2683_00767</name>
</gene>